<keyword evidence="1" id="KW-0812">Transmembrane</keyword>
<evidence type="ECO:0000313" key="2">
    <source>
        <dbReference type="EMBL" id="QHT83835.1"/>
    </source>
</evidence>
<organism evidence="2">
    <name type="scientific">viral metagenome</name>
    <dbReference type="NCBI Taxonomy" id="1070528"/>
    <lineage>
        <taxon>unclassified sequences</taxon>
        <taxon>metagenomes</taxon>
        <taxon>organismal metagenomes</taxon>
    </lineage>
</organism>
<keyword evidence="1" id="KW-1133">Transmembrane helix</keyword>
<evidence type="ECO:0000256" key="1">
    <source>
        <dbReference type="SAM" id="Phobius"/>
    </source>
</evidence>
<feature type="transmembrane region" description="Helical" evidence="1">
    <location>
        <begin position="21"/>
        <end position="43"/>
    </location>
</feature>
<name>A0A6C0HUJ1_9ZZZZ</name>
<proteinExistence type="predicted"/>
<keyword evidence="1" id="KW-0472">Membrane</keyword>
<sequence>MSDCRFLTIQGFNQSFQKQCLFAFSGLFFGSMQWLLVTIYAAIFQNLLPLKNSFIIYTEKLIWKK</sequence>
<dbReference type="EMBL" id="MN740012">
    <property type="protein sequence ID" value="QHT83835.1"/>
    <property type="molecule type" value="Genomic_DNA"/>
</dbReference>
<protein>
    <submittedName>
        <fullName evidence="2">Uncharacterized protein</fullName>
    </submittedName>
</protein>
<accession>A0A6C0HUJ1</accession>
<reference evidence="2" key="1">
    <citation type="journal article" date="2020" name="Nature">
        <title>Giant virus diversity and host interactions through global metagenomics.</title>
        <authorList>
            <person name="Schulz F."/>
            <person name="Roux S."/>
            <person name="Paez-Espino D."/>
            <person name="Jungbluth S."/>
            <person name="Walsh D.A."/>
            <person name="Denef V.J."/>
            <person name="McMahon K.D."/>
            <person name="Konstantinidis K.T."/>
            <person name="Eloe-Fadrosh E.A."/>
            <person name="Kyrpides N.C."/>
            <person name="Woyke T."/>
        </authorList>
    </citation>
    <scope>NUCLEOTIDE SEQUENCE</scope>
    <source>
        <strain evidence="2">GVMAG-M-3300023184-168</strain>
    </source>
</reference>
<dbReference type="AlphaFoldDB" id="A0A6C0HUJ1"/>